<comment type="similarity">
    <text evidence="1 4">Belongs to the antibiotic N-acetyltransferase family.</text>
</comment>
<keyword evidence="2 4" id="KW-0808">Transferase</keyword>
<keyword evidence="4" id="KW-0046">Antibiotic resistance</keyword>
<evidence type="ECO:0000313" key="6">
    <source>
        <dbReference type="Proteomes" id="UP001243286"/>
    </source>
</evidence>
<comment type="catalytic activity">
    <reaction evidence="4">
        <text>a 2-deoxystreptamine antibiotic + acetyl-CoA = an N(3)-acetyl-2-deoxystreptamine antibiotic + CoA + H(+)</text>
        <dbReference type="Rhea" id="RHEA:12665"/>
        <dbReference type="ChEBI" id="CHEBI:15378"/>
        <dbReference type="ChEBI" id="CHEBI:57287"/>
        <dbReference type="ChEBI" id="CHEBI:57288"/>
        <dbReference type="ChEBI" id="CHEBI:57921"/>
        <dbReference type="ChEBI" id="CHEBI:77452"/>
        <dbReference type="EC" id="2.3.1.81"/>
    </reaction>
</comment>
<gene>
    <name evidence="5" type="ORF">QK289_04485</name>
</gene>
<proteinExistence type="inferred from homology"/>
<dbReference type="InterPro" id="IPR003679">
    <property type="entry name" value="Amioglycoside_AcTrfase"/>
</dbReference>
<evidence type="ECO:0000256" key="3">
    <source>
        <dbReference type="ARBA" id="ARBA00023315"/>
    </source>
</evidence>
<sequence>MESKQMVTKSMLIADLKQLGVTAGMKVFVHSSMKEIGWIPGGAQSIIEALQEVVTADGLIMMAAQSTDNSDPKNWSRPAVPEDWWETIRQEMPAYDPAKTPTRGIGKVPELFRTFPDVKRSAHPMWSVTAWGKDAASFVAGHTIENGFGPGSPLEKFIEADGQILHLGSPWDATTVWHYAEYGIDRPDEESGCRVNQAGQEVFITYRHRMIDSDPFGPIGEGLTDETFVTTGKVGQATSHLVSAKESIPVVMFQLNALNSWLS</sequence>
<dbReference type="PANTHER" id="PTHR11104:SF0">
    <property type="entry name" value="SPBETA PROPHAGE-DERIVED AMINOGLYCOSIDE N(3')-ACETYLTRANSFERASE-LIKE PROTEIN YOKD"/>
    <property type="match status" value="1"/>
</dbReference>
<dbReference type="RefSeq" id="WP_282354878.1">
    <property type="nucleotide sequence ID" value="NZ_JASBQV010000004.1"/>
</dbReference>
<dbReference type="SUPFAM" id="SSF110710">
    <property type="entry name" value="TTHA0583/YokD-like"/>
    <property type="match status" value="1"/>
</dbReference>
<keyword evidence="6" id="KW-1185">Reference proteome</keyword>
<organism evidence="5 6">
    <name type="scientific">Exiguobacterium antarcticum</name>
    <dbReference type="NCBI Taxonomy" id="132920"/>
    <lineage>
        <taxon>Bacteria</taxon>
        <taxon>Bacillati</taxon>
        <taxon>Bacillota</taxon>
        <taxon>Bacilli</taxon>
        <taxon>Bacillales</taxon>
        <taxon>Bacillales Family XII. Incertae Sedis</taxon>
        <taxon>Exiguobacterium</taxon>
    </lineage>
</organism>
<comment type="caution">
    <text evidence="5">The sequence shown here is derived from an EMBL/GenBank/DDBJ whole genome shotgun (WGS) entry which is preliminary data.</text>
</comment>
<dbReference type="PANTHER" id="PTHR11104">
    <property type="entry name" value="AMINOGLYCOSIDE N3-ACETYLTRANSFERASE"/>
    <property type="match status" value="1"/>
</dbReference>
<evidence type="ECO:0000313" key="5">
    <source>
        <dbReference type="EMBL" id="MDI3234256.1"/>
    </source>
</evidence>
<dbReference type="EC" id="2.3.1.-" evidence="4"/>
<reference evidence="5 6" key="1">
    <citation type="submission" date="2023-04" db="EMBL/GenBank/DDBJ databases">
        <title>Antarctic isolates genomes.</title>
        <authorList>
            <person name="Dimov S.G."/>
        </authorList>
    </citation>
    <scope>NUCLEOTIDE SEQUENCE [LARGE SCALE GENOMIC DNA]</scope>
    <source>
        <strain evidence="5 6">AL19</strain>
    </source>
</reference>
<evidence type="ECO:0000256" key="4">
    <source>
        <dbReference type="RuleBase" id="RU365031"/>
    </source>
</evidence>
<protein>
    <recommendedName>
        <fullName evidence="4">Aminoglycoside N(3)-acetyltransferase</fullName>
        <ecNumber evidence="4">2.3.1.-</ecNumber>
    </recommendedName>
</protein>
<evidence type="ECO:0000256" key="1">
    <source>
        <dbReference type="ARBA" id="ARBA00006383"/>
    </source>
</evidence>
<dbReference type="InterPro" id="IPR028345">
    <property type="entry name" value="Antibiotic_NAT-like"/>
</dbReference>
<name>A0ABT6QZZ2_9BACL</name>
<keyword evidence="3 4" id="KW-0012">Acyltransferase</keyword>
<evidence type="ECO:0000256" key="2">
    <source>
        <dbReference type="ARBA" id="ARBA00022679"/>
    </source>
</evidence>
<accession>A0ABT6QZZ2</accession>
<dbReference type="Proteomes" id="UP001243286">
    <property type="component" value="Unassembled WGS sequence"/>
</dbReference>
<dbReference type="Pfam" id="PF02522">
    <property type="entry name" value="Antibiotic_NAT"/>
    <property type="match status" value="1"/>
</dbReference>
<dbReference type="EMBL" id="JASBQV010000004">
    <property type="protein sequence ID" value="MDI3234256.1"/>
    <property type="molecule type" value="Genomic_DNA"/>
</dbReference>